<organism evidence="9 10">
    <name type="scientific">Halobacillus locisalis</name>
    <dbReference type="NCBI Taxonomy" id="220753"/>
    <lineage>
        <taxon>Bacteria</taxon>
        <taxon>Bacillati</taxon>
        <taxon>Bacillota</taxon>
        <taxon>Bacilli</taxon>
        <taxon>Bacillales</taxon>
        <taxon>Bacillaceae</taxon>
        <taxon>Halobacillus</taxon>
    </lineage>
</organism>
<dbReference type="PANTHER" id="PTHR30185:SF9">
    <property type="entry name" value="MANNITOL-SPECIFIC PHOSPHOTRANSFERASE ENZYME IIA COMPONENT"/>
    <property type="match status" value="1"/>
</dbReference>
<gene>
    <name evidence="9" type="ORF">H0266_11065</name>
</gene>
<dbReference type="InterPro" id="IPR002178">
    <property type="entry name" value="PTS_EIIA_type-2_dom"/>
</dbReference>
<evidence type="ECO:0000259" key="6">
    <source>
        <dbReference type="PROSITE" id="PS51094"/>
    </source>
</evidence>
<dbReference type="InterPro" id="IPR013011">
    <property type="entry name" value="PTS_EIIB_2"/>
</dbReference>
<dbReference type="InterPro" id="IPR036390">
    <property type="entry name" value="WH_DNA-bd_sf"/>
</dbReference>
<dbReference type="Pfam" id="PF00874">
    <property type="entry name" value="PRD"/>
    <property type="match status" value="2"/>
</dbReference>
<dbReference type="Gene3D" id="1.10.1790.10">
    <property type="entry name" value="PRD domain"/>
    <property type="match status" value="2"/>
</dbReference>
<evidence type="ECO:0000256" key="2">
    <source>
        <dbReference type="ARBA" id="ARBA00022737"/>
    </source>
</evidence>
<evidence type="ECO:0000259" key="7">
    <source>
        <dbReference type="PROSITE" id="PS51099"/>
    </source>
</evidence>
<dbReference type="GO" id="GO:0009401">
    <property type="term" value="P:phosphoenolpyruvate-dependent sugar phosphotransferase system"/>
    <property type="evidence" value="ECO:0007669"/>
    <property type="project" value="InterPro"/>
</dbReference>
<dbReference type="SUPFAM" id="SSF63520">
    <property type="entry name" value="PTS-regulatory domain, PRD"/>
    <property type="match status" value="2"/>
</dbReference>
<dbReference type="InterPro" id="IPR011608">
    <property type="entry name" value="PRD"/>
</dbReference>
<dbReference type="Gene3D" id="3.40.50.2300">
    <property type="match status" value="1"/>
</dbReference>
<keyword evidence="4" id="KW-0010">Activator</keyword>
<dbReference type="EMBL" id="JACEFG010000002">
    <property type="protein sequence ID" value="MBA2175435.1"/>
    <property type="molecule type" value="Genomic_DNA"/>
</dbReference>
<dbReference type="PANTHER" id="PTHR30185">
    <property type="entry name" value="CRYPTIC BETA-GLUCOSIDE BGL OPERON ANTITERMINATOR"/>
    <property type="match status" value="1"/>
</dbReference>
<dbReference type="PROSITE" id="PS51099">
    <property type="entry name" value="PTS_EIIB_TYPE_2"/>
    <property type="match status" value="1"/>
</dbReference>
<dbReference type="InterPro" id="IPR050661">
    <property type="entry name" value="BglG_antiterminators"/>
</dbReference>
<dbReference type="InterPro" id="IPR036388">
    <property type="entry name" value="WH-like_DNA-bd_sf"/>
</dbReference>
<evidence type="ECO:0000256" key="3">
    <source>
        <dbReference type="ARBA" id="ARBA00023015"/>
    </source>
</evidence>
<evidence type="ECO:0000313" key="9">
    <source>
        <dbReference type="EMBL" id="MBA2175435.1"/>
    </source>
</evidence>
<dbReference type="SUPFAM" id="SSF52794">
    <property type="entry name" value="PTS system IIB component-like"/>
    <property type="match status" value="1"/>
</dbReference>
<keyword evidence="2" id="KW-0677">Repeat</keyword>
<evidence type="ECO:0000256" key="4">
    <source>
        <dbReference type="ARBA" id="ARBA00023159"/>
    </source>
</evidence>
<dbReference type="GO" id="GO:0008982">
    <property type="term" value="F:protein-N(PI)-phosphohistidine-sugar phosphotransferase activity"/>
    <property type="evidence" value="ECO:0007669"/>
    <property type="project" value="InterPro"/>
</dbReference>
<protein>
    <submittedName>
        <fullName evidence="9">BglG family transcription antiterminator</fullName>
    </submittedName>
</protein>
<feature type="domain" description="PTS EIIA type-2" evidence="6">
    <location>
        <begin position="555"/>
        <end position="698"/>
    </location>
</feature>
<feature type="domain" description="PRD" evidence="8">
    <location>
        <begin position="194"/>
        <end position="299"/>
    </location>
</feature>
<dbReference type="CDD" id="cd05568">
    <property type="entry name" value="PTS_IIB_bgl_like"/>
    <property type="match status" value="1"/>
</dbReference>
<keyword evidence="10" id="KW-1185">Reference proteome</keyword>
<feature type="domain" description="PRD" evidence="8">
    <location>
        <begin position="305"/>
        <end position="412"/>
    </location>
</feature>
<dbReference type="InterPro" id="IPR007737">
    <property type="entry name" value="Mga_HTH"/>
</dbReference>
<evidence type="ECO:0000259" key="8">
    <source>
        <dbReference type="PROSITE" id="PS51372"/>
    </source>
</evidence>
<keyword evidence="3" id="KW-0805">Transcription regulation</keyword>
<dbReference type="PROSITE" id="PS51094">
    <property type="entry name" value="PTS_EIIA_TYPE_2"/>
    <property type="match status" value="1"/>
</dbReference>
<dbReference type="PROSITE" id="PS51372">
    <property type="entry name" value="PRD_2"/>
    <property type="match status" value="2"/>
</dbReference>
<dbReference type="InterPro" id="IPR036095">
    <property type="entry name" value="PTS_EIIB-like_sf"/>
</dbReference>
<dbReference type="Gene3D" id="1.10.10.10">
    <property type="entry name" value="Winged helix-like DNA-binding domain superfamily/Winged helix DNA-binding domain"/>
    <property type="match status" value="2"/>
</dbReference>
<proteinExistence type="predicted"/>
<keyword evidence="5" id="KW-0804">Transcription</keyword>
<dbReference type="CDD" id="cd00211">
    <property type="entry name" value="PTS_IIA_fru"/>
    <property type="match status" value="1"/>
</dbReference>
<dbReference type="SUPFAM" id="SSF55804">
    <property type="entry name" value="Phoshotransferase/anion transport protein"/>
    <property type="match status" value="1"/>
</dbReference>
<dbReference type="SUPFAM" id="SSF46785">
    <property type="entry name" value="Winged helix' DNA-binding domain"/>
    <property type="match status" value="1"/>
</dbReference>
<dbReference type="AlphaFoldDB" id="A0A838CUI6"/>
<comment type="caution">
    <text evidence="9">The sequence shown here is derived from an EMBL/GenBank/DDBJ whole genome shotgun (WGS) entry which is preliminary data.</text>
</comment>
<dbReference type="Proteomes" id="UP000571017">
    <property type="component" value="Unassembled WGS sequence"/>
</dbReference>
<evidence type="ECO:0000256" key="1">
    <source>
        <dbReference type="ARBA" id="ARBA00022679"/>
    </source>
</evidence>
<dbReference type="RefSeq" id="WP_181472447.1">
    <property type="nucleotide sequence ID" value="NZ_JACEFG010000002.1"/>
</dbReference>
<evidence type="ECO:0000313" key="10">
    <source>
        <dbReference type="Proteomes" id="UP000571017"/>
    </source>
</evidence>
<feature type="domain" description="PTS EIIB type-2" evidence="7">
    <location>
        <begin position="417"/>
        <end position="505"/>
    </location>
</feature>
<dbReference type="InterPro" id="IPR013196">
    <property type="entry name" value="HTH_11"/>
</dbReference>
<dbReference type="PROSITE" id="PS00372">
    <property type="entry name" value="PTS_EIIA_TYPE_2_HIS"/>
    <property type="match status" value="1"/>
</dbReference>
<dbReference type="Pfam" id="PF00359">
    <property type="entry name" value="PTS_EIIA_2"/>
    <property type="match status" value="1"/>
</dbReference>
<accession>A0A838CUI6</accession>
<evidence type="ECO:0000256" key="5">
    <source>
        <dbReference type="ARBA" id="ARBA00023163"/>
    </source>
</evidence>
<dbReference type="Pfam" id="PF08279">
    <property type="entry name" value="HTH_11"/>
    <property type="match status" value="1"/>
</dbReference>
<name>A0A838CUI6_9BACI</name>
<dbReference type="InterPro" id="IPR036634">
    <property type="entry name" value="PRD_sf"/>
</dbReference>
<reference evidence="9 10" key="1">
    <citation type="journal article" date="2004" name="Extremophiles">
        <title>Halobacillus locisalis sp. nov., a halophilic bacterium isolated from a marine solar saltern of the Yellow Sea in Korea.</title>
        <authorList>
            <person name="Yoon J.H."/>
            <person name="Kang K.H."/>
            <person name="Oh T.K."/>
            <person name="Park Y.H."/>
        </authorList>
    </citation>
    <scope>NUCLEOTIDE SEQUENCE [LARGE SCALE GENOMIC DNA]</scope>
    <source>
        <strain evidence="9 10">KCTC 3788</strain>
    </source>
</reference>
<dbReference type="Gene3D" id="3.40.930.10">
    <property type="entry name" value="Mannitol-specific EII, Chain A"/>
    <property type="match status" value="1"/>
</dbReference>
<dbReference type="Pfam" id="PF05043">
    <property type="entry name" value="Mga"/>
    <property type="match status" value="1"/>
</dbReference>
<keyword evidence="1" id="KW-0808">Transferase</keyword>
<sequence length="703" mass="81897">MTLDNRSMHLLSILQQSPTALSMKQLVEQMNVSQRSIYYDMERINDWLEGKSLQPIQNKRGKGFYLESETKETLNQPATQKRWTYHFSSEERRLLISTVLLLQPENTSMNHWMELTGVSRGTVAKDVKAIKQDLNEAGLYLHYKKNVGYRLDGSEETKRRYLSDIFTTVLAQSESENIRNEIQKIVWNQQQESQADEMNRETVKRLLYQTEEDIGMTFTDAMMEVLSLQVVILLRRIKENQLVSVNQEEKAVLHETAAYQGAVHLSQRLQEHFDVQIPEEETYFLTMALLGSKVHHDEFPERMEEELKGLRQVIQRMIRDFQTYACVVFDQTKELENNLMAHLKPTYYRLKYGVNLSNEWSNQIQEKYSEIYRLTERTIYHLEYYVGKKIPEEEIAYIAIHFGGWLTREKKQVETQYKAVIVCENGIGTSNMVKTQLENMIIGLEITDTLSIREFHQFTEPVDVIFSTNYIKPKDTPVIHVPVIMKNQDKEHVLEQMNELFTNTTSELTKQEQLMSIIDQHATVHNRAGLKEELSQFFEQKTSSVKEPDQPMLTELLVKENLLAKDRVSNWEEAIRIAAAPLLEQQSIEKSYVEAMIDTVHELGPYIVIAPRIAIPHARPEAGVNRLSMSLLRLKEPVWFSEKEKHKAQLVFVLAAIDNQTHLKALSQLTEILSNEENITKLIEMETNEEVMELIQSQTVHQN</sequence>
<dbReference type="InterPro" id="IPR016152">
    <property type="entry name" value="PTrfase/Anion_transptr"/>
</dbReference>
<dbReference type="GO" id="GO:0006355">
    <property type="term" value="P:regulation of DNA-templated transcription"/>
    <property type="evidence" value="ECO:0007669"/>
    <property type="project" value="InterPro"/>
</dbReference>